<keyword evidence="2" id="KW-1185">Reference proteome</keyword>
<sequence length="269" mass="30442">MPTFSPEIKIFALSVPLTRELLEKISQMTNNYGISRARILGQFEGEGKLCFSLLMLNSWILVVAVFDDFWLIQLKSIQSLQSLDFQQCLHMDCLMALPIPVFFVLAFLGYEKSTGKNPAANLQALLGVEDCNGDSKLSIPEGETHLEDALRATSGFSSPEYMTTGFFNEKCDGYKFSALLFQILAGEERFNVTRRLKMNYKDCMKKCIENNVFQARIIGDEPLEQQQQQQLRASVELALKCFSEVGEDRPAMIDVAKQLRQIYQSTLTS</sequence>
<protein>
    <submittedName>
        <fullName evidence="1">Protein kinase family protein</fullName>
    </submittedName>
</protein>
<proteinExistence type="predicted"/>
<dbReference type="EMBL" id="CM051397">
    <property type="protein sequence ID" value="KAJ4721461.1"/>
    <property type="molecule type" value="Genomic_DNA"/>
</dbReference>
<gene>
    <name evidence="1" type="ORF">OWV82_009144</name>
</gene>
<comment type="caution">
    <text evidence="1">The sequence shown here is derived from an EMBL/GenBank/DDBJ whole genome shotgun (WGS) entry which is preliminary data.</text>
</comment>
<keyword evidence="1" id="KW-0418">Kinase</keyword>
<keyword evidence="1" id="KW-0808">Transferase</keyword>
<reference evidence="1 2" key="1">
    <citation type="journal article" date="2023" name="Science">
        <title>Complex scaffold remodeling in plant triterpene biosynthesis.</title>
        <authorList>
            <person name="De La Pena R."/>
            <person name="Hodgson H."/>
            <person name="Liu J.C."/>
            <person name="Stephenson M.J."/>
            <person name="Martin A.C."/>
            <person name="Owen C."/>
            <person name="Harkess A."/>
            <person name="Leebens-Mack J."/>
            <person name="Jimenez L.E."/>
            <person name="Osbourn A."/>
            <person name="Sattely E.S."/>
        </authorList>
    </citation>
    <scope>NUCLEOTIDE SEQUENCE [LARGE SCALE GENOMIC DNA]</scope>
    <source>
        <strain evidence="2">cv. JPN11</strain>
        <tissue evidence="1">Leaf</tissue>
    </source>
</reference>
<organism evidence="1 2">
    <name type="scientific">Melia azedarach</name>
    <name type="common">Chinaberry tree</name>
    <dbReference type="NCBI Taxonomy" id="155640"/>
    <lineage>
        <taxon>Eukaryota</taxon>
        <taxon>Viridiplantae</taxon>
        <taxon>Streptophyta</taxon>
        <taxon>Embryophyta</taxon>
        <taxon>Tracheophyta</taxon>
        <taxon>Spermatophyta</taxon>
        <taxon>Magnoliopsida</taxon>
        <taxon>eudicotyledons</taxon>
        <taxon>Gunneridae</taxon>
        <taxon>Pentapetalae</taxon>
        <taxon>rosids</taxon>
        <taxon>malvids</taxon>
        <taxon>Sapindales</taxon>
        <taxon>Meliaceae</taxon>
        <taxon>Melia</taxon>
    </lineage>
</organism>
<dbReference type="Proteomes" id="UP001164539">
    <property type="component" value="Chromosome 4"/>
</dbReference>
<evidence type="ECO:0000313" key="2">
    <source>
        <dbReference type="Proteomes" id="UP001164539"/>
    </source>
</evidence>
<accession>A0ACC1YCF9</accession>
<name>A0ACC1YCF9_MELAZ</name>
<evidence type="ECO:0000313" key="1">
    <source>
        <dbReference type="EMBL" id="KAJ4721461.1"/>
    </source>
</evidence>